<dbReference type="AlphaFoldDB" id="A0AB39PUS8"/>
<keyword evidence="3" id="KW-0050">Antiport</keyword>
<keyword evidence="7 9" id="KW-0472">Membrane</keyword>
<dbReference type="EMBL" id="CP163439">
    <property type="protein sequence ID" value="XDQ34482.1"/>
    <property type="molecule type" value="Genomic_DNA"/>
</dbReference>
<name>A0AB39PUS8_9ACTN</name>
<feature type="transmembrane region" description="Helical" evidence="9">
    <location>
        <begin position="90"/>
        <end position="111"/>
    </location>
</feature>
<dbReference type="GO" id="GO:0005886">
    <property type="term" value="C:plasma membrane"/>
    <property type="evidence" value="ECO:0007669"/>
    <property type="project" value="UniProtKB-SubCell"/>
</dbReference>
<comment type="subcellular location">
    <subcellularLocation>
        <location evidence="1">Cell membrane</location>
        <topology evidence="1">Multi-pass membrane protein</topology>
    </subcellularLocation>
</comment>
<feature type="domain" description="Cation/H+ exchanger transmembrane" evidence="10">
    <location>
        <begin position="16"/>
        <end position="399"/>
    </location>
</feature>
<evidence type="ECO:0000256" key="7">
    <source>
        <dbReference type="ARBA" id="ARBA00023136"/>
    </source>
</evidence>
<feature type="transmembrane region" description="Helical" evidence="9">
    <location>
        <begin position="285"/>
        <end position="303"/>
    </location>
</feature>
<accession>A0AB39PUS8</accession>
<feature type="transmembrane region" description="Helical" evidence="9">
    <location>
        <begin position="224"/>
        <end position="241"/>
    </location>
</feature>
<dbReference type="InterPro" id="IPR006153">
    <property type="entry name" value="Cation/H_exchanger_TM"/>
</dbReference>
<feature type="transmembrane region" description="Helical" evidence="9">
    <location>
        <begin position="247"/>
        <end position="264"/>
    </location>
</feature>
<evidence type="ECO:0000256" key="2">
    <source>
        <dbReference type="ARBA" id="ARBA00022448"/>
    </source>
</evidence>
<evidence type="ECO:0000313" key="11">
    <source>
        <dbReference type="EMBL" id="XDQ34482.1"/>
    </source>
</evidence>
<evidence type="ECO:0000256" key="3">
    <source>
        <dbReference type="ARBA" id="ARBA00022449"/>
    </source>
</evidence>
<keyword evidence="2" id="KW-0813">Transport</keyword>
<feature type="compositionally biased region" description="Basic residues" evidence="8">
    <location>
        <begin position="452"/>
        <end position="461"/>
    </location>
</feature>
<dbReference type="PANTHER" id="PTHR32507:SF8">
    <property type="entry name" value="CNH1P"/>
    <property type="match status" value="1"/>
</dbReference>
<dbReference type="Pfam" id="PF00999">
    <property type="entry name" value="Na_H_Exchanger"/>
    <property type="match status" value="1"/>
</dbReference>
<feature type="transmembrane region" description="Helical" evidence="9">
    <location>
        <begin position="377"/>
        <end position="398"/>
    </location>
</feature>
<dbReference type="GO" id="GO:0015297">
    <property type="term" value="F:antiporter activity"/>
    <property type="evidence" value="ECO:0007669"/>
    <property type="project" value="UniProtKB-KW"/>
</dbReference>
<evidence type="ECO:0000256" key="9">
    <source>
        <dbReference type="SAM" id="Phobius"/>
    </source>
</evidence>
<evidence type="ECO:0000256" key="1">
    <source>
        <dbReference type="ARBA" id="ARBA00004651"/>
    </source>
</evidence>
<keyword evidence="5 9" id="KW-1133">Transmembrane helix</keyword>
<feature type="transmembrane region" description="Helical" evidence="9">
    <location>
        <begin position="343"/>
        <end position="365"/>
    </location>
</feature>
<evidence type="ECO:0000256" key="4">
    <source>
        <dbReference type="ARBA" id="ARBA00022692"/>
    </source>
</evidence>
<feature type="transmembrane region" description="Helical" evidence="9">
    <location>
        <begin position="56"/>
        <end position="78"/>
    </location>
</feature>
<reference evidence="11" key="1">
    <citation type="submission" date="2024-07" db="EMBL/GenBank/DDBJ databases">
        <authorList>
            <person name="Yu S.T."/>
        </authorList>
    </citation>
    <scope>NUCLEOTIDE SEQUENCE</scope>
    <source>
        <strain evidence="11">R28</strain>
    </source>
</reference>
<organism evidence="11">
    <name type="scientific">Streptomyces sp. R28</name>
    <dbReference type="NCBI Taxonomy" id="3238628"/>
    <lineage>
        <taxon>Bacteria</taxon>
        <taxon>Bacillati</taxon>
        <taxon>Actinomycetota</taxon>
        <taxon>Actinomycetes</taxon>
        <taxon>Kitasatosporales</taxon>
        <taxon>Streptomycetaceae</taxon>
        <taxon>Streptomyces</taxon>
    </lineage>
</organism>
<evidence type="ECO:0000256" key="8">
    <source>
        <dbReference type="SAM" id="MobiDB-lite"/>
    </source>
</evidence>
<feature type="region of interest" description="Disordered" evidence="8">
    <location>
        <begin position="416"/>
        <end position="461"/>
    </location>
</feature>
<proteinExistence type="predicted"/>
<keyword evidence="6" id="KW-0406">Ion transport</keyword>
<dbReference type="RefSeq" id="WP_369169075.1">
    <property type="nucleotide sequence ID" value="NZ_CP163439.1"/>
</dbReference>
<feature type="transmembrane region" description="Helical" evidence="9">
    <location>
        <begin position="190"/>
        <end position="212"/>
    </location>
</feature>
<sequence>MSGGAWAGLAVAGVTAAYALGSRRLSATPVTSAIVFTGSGVLIGPAVLDAVDIEHYAAPITALMEAALTLVLFTDAMAVRRRDLTTGGFLPARLLGIGLPLCIAAGWLLAWPLLPGLSAWELALVGAILTATDLAVGKTAMTEPSVPPLVRHGLNAESGLNDGLVLPFFVVFAAAVPGTSYAQEGVAGTFWRSLLLSSVLGLLAGDIGGRLLRAARARGWVARRWGQFYVLGVAVSAYELAVLTDGSGFIAAWVAGFAFGHALRRHRTGAGRPQGPDRTPEFAENLGALLASISLMVFGAVLLGPALEHLTWKIVLYAVLSLTVARMLPVAVALLGSGLRLQTVAYIGWFGPRGLASVVLGLLVVEEHVPGTQTLGRAVAVTVALSIVLQGISAAALAKRYGRWYARASAAAGGHGLREGTSAAEAPVPGASVPRTSAPEGHRGTPSDRSAGPRRRGRPAG</sequence>
<dbReference type="PANTHER" id="PTHR32507">
    <property type="entry name" value="NA(+)/H(+) ANTIPORTER 1"/>
    <property type="match status" value="1"/>
</dbReference>
<evidence type="ECO:0000256" key="5">
    <source>
        <dbReference type="ARBA" id="ARBA00022989"/>
    </source>
</evidence>
<protein>
    <submittedName>
        <fullName evidence="11">Cation:proton antiporter</fullName>
    </submittedName>
</protein>
<gene>
    <name evidence="11" type="ORF">AB5J49_14640</name>
</gene>
<evidence type="ECO:0000256" key="6">
    <source>
        <dbReference type="ARBA" id="ARBA00023065"/>
    </source>
</evidence>
<evidence type="ECO:0000259" key="10">
    <source>
        <dbReference type="Pfam" id="PF00999"/>
    </source>
</evidence>
<dbReference type="GO" id="GO:1902600">
    <property type="term" value="P:proton transmembrane transport"/>
    <property type="evidence" value="ECO:0007669"/>
    <property type="project" value="InterPro"/>
</dbReference>
<feature type="transmembrane region" description="Helical" evidence="9">
    <location>
        <begin position="315"/>
        <end position="336"/>
    </location>
</feature>
<keyword evidence="4 9" id="KW-0812">Transmembrane</keyword>